<accession>A0A9J6DBT0</accession>
<dbReference type="Proteomes" id="UP000821866">
    <property type="component" value="Chromosome 8"/>
</dbReference>
<feature type="transmembrane region" description="Helical" evidence="1">
    <location>
        <begin position="137"/>
        <end position="159"/>
    </location>
</feature>
<feature type="transmembrane region" description="Helical" evidence="1">
    <location>
        <begin position="58"/>
        <end position="74"/>
    </location>
</feature>
<proteinExistence type="predicted"/>
<name>A0A9J6DBT0_RHIMP</name>
<reference evidence="2" key="1">
    <citation type="journal article" date="2020" name="Cell">
        <title>Large-Scale Comparative Analyses of Tick Genomes Elucidate Their Genetic Diversity and Vector Capacities.</title>
        <authorList>
            <consortium name="Tick Genome and Microbiome Consortium (TIGMIC)"/>
            <person name="Jia N."/>
            <person name="Wang J."/>
            <person name="Shi W."/>
            <person name="Du L."/>
            <person name="Sun Y."/>
            <person name="Zhan W."/>
            <person name="Jiang J.F."/>
            <person name="Wang Q."/>
            <person name="Zhang B."/>
            <person name="Ji P."/>
            <person name="Bell-Sakyi L."/>
            <person name="Cui X.M."/>
            <person name="Yuan T.T."/>
            <person name="Jiang B.G."/>
            <person name="Yang W.F."/>
            <person name="Lam T.T."/>
            <person name="Chang Q.C."/>
            <person name="Ding S.J."/>
            <person name="Wang X.J."/>
            <person name="Zhu J.G."/>
            <person name="Ruan X.D."/>
            <person name="Zhao L."/>
            <person name="Wei J.T."/>
            <person name="Ye R.Z."/>
            <person name="Que T.C."/>
            <person name="Du C.H."/>
            <person name="Zhou Y.H."/>
            <person name="Cheng J.X."/>
            <person name="Dai P.F."/>
            <person name="Guo W.B."/>
            <person name="Han X.H."/>
            <person name="Huang E.J."/>
            <person name="Li L.F."/>
            <person name="Wei W."/>
            <person name="Gao Y.C."/>
            <person name="Liu J.Z."/>
            <person name="Shao H.Z."/>
            <person name="Wang X."/>
            <person name="Wang C.C."/>
            <person name="Yang T.C."/>
            <person name="Huo Q.B."/>
            <person name="Li W."/>
            <person name="Chen H.Y."/>
            <person name="Chen S.E."/>
            <person name="Zhou L.G."/>
            <person name="Ni X.B."/>
            <person name="Tian J.H."/>
            <person name="Sheng Y."/>
            <person name="Liu T."/>
            <person name="Pan Y.S."/>
            <person name="Xia L.Y."/>
            <person name="Li J."/>
            <person name="Zhao F."/>
            <person name="Cao W.C."/>
        </authorList>
    </citation>
    <scope>NUCLEOTIDE SEQUENCE</scope>
    <source>
        <strain evidence="2">Rmic-2018</strain>
    </source>
</reference>
<reference evidence="2" key="2">
    <citation type="submission" date="2021-09" db="EMBL/GenBank/DDBJ databases">
        <authorList>
            <person name="Jia N."/>
            <person name="Wang J."/>
            <person name="Shi W."/>
            <person name="Du L."/>
            <person name="Sun Y."/>
            <person name="Zhan W."/>
            <person name="Jiang J."/>
            <person name="Wang Q."/>
            <person name="Zhang B."/>
            <person name="Ji P."/>
            <person name="Sakyi L.B."/>
            <person name="Cui X."/>
            <person name="Yuan T."/>
            <person name="Jiang B."/>
            <person name="Yang W."/>
            <person name="Lam T.T.-Y."/>
            <person name="Chang Q."/>
            <person name="Ding S."/>
            <person name="Wang X."/>
            <person name="Zhu J."/>
            <person name="Ruan X."/>
            <person name="Zhao L."/>
            <person name="Wei J."/>
            <person name="Que T."/>
            <person name="Du C."/>
            <person name="Cheng J."/>
            <person name="Dai P."/>
            <person name="Han X."/>
            <person name="Huang E."/>
            <person name="Gao Y."/>
            <person name="Liu J."/>
            <person name="Shao H."/>
            <person name="Ye R."/>
            <person name="Li L."/>
            <person name="Wei W."/>
            <person name="Wang X."/>
            <person name="Wang C."/>
            <person name="Huo Q."/>
            <person name="Li W."/>
            <person name="Guo W."/>
            <person name="Chen H."/>
            <person name="Chen S."/>
            <person name="Zhou L."/>
            <person name="Zhou L."/>
            <person name="Ni X."/>
            <person name="Tian J."/>
            <person name="Zhou Y."/>
            <person name="Sheng Y."/>
            <person name="Liu T."/>
            <person name="Pan Y."/>
            <person name="Xia L."/>
            <person name="Li J."/>
            <person name="Zhao F."/>
            <person name="Cao W."/>
        </authorList>
    </citation>
    <scope>NUCLEOTIDE SEQUENCE</scope>
    <source>
        <strain evidence="2">Rmic-2018</strain>
        <tissue evidence="2">Larvae</tissue>
    </source>
</reference>
<gene>
    <name evidence="2" type="ORF">HPB51_020304</name>
</gene>
<keyword evidence="1" id="KW-0472">Membrane</keyword>
<keyword evidence="1" id="KW-1133">Transmembrane helix</keyword>
<dbReference type="EMBL" id="JABSTU010000010">
    <property type="protein sequence ID" value="KAH8019605.1"/>
    <property type="molecule type" value="Genomic_DNA"/>
</dbReference>
<sequence length="169" mass="19329">METWEAKLVLEDLEDQRQLVARAKRAVEAREFLDSLREPSPLRNSVTRVADHRMGRNRLLLLMLAAVLANALPLEDLVGQASQHQQLVVISGRNLVPVRTLDGDVAWVEIRFLNETHGRNFKHLQANSSAIAEKLSIILPVLALLVSFLVWMFCMVICLHRSQQRHVYY</sequence>
<evidence type="ECO:0000256" key="1">
    <source>
        <dbReference type="SAM" id="Phobius"/>
    </source>
</evidence>
<organism evidence="2 3">
    <name type="scientific">Rhipicephalus microplus</name>
    <name type="common">Cattle tick</name>
    <name type="synonym">Boophilus microplus</name>
    <dbReference type="NCBI Taxonomy" id="6941"/>
    <lineage>
        <taxon>Eukaryota</taxon>
        <taxon>Metazoa</taxon>
        <taxon>Ecdysozoa</taxon>
        <taxon>Arthropoda</taxon>
        <taxon>Chelicerata</taxon>
        <taxon>Arachnida</taxon>
        <taxon>Acari</taxon>
        <taxon>Parasitiformes</taxon>
        <taxon>Ixodida</taxon>
        <taxon>Ixodoidea</taxon>
        <taxon>Ixodidae</taxon>
        <taxon>Rhipicephalinae</taxon>
        <taxon>Rhipicephalus</taxon>
        <taxon>Boophilus</taxon>
    </lineage>
</organism>
<protein>
    <submittedName>
        <fullName evidence="2">Uncharacterized protein</fullName>
    </submittedName>
</protein>
<keyword evidence="1" id="KW-0812">Transmembrane</keyword>
<dbReference type="AlphaFoldDB" id="A0A9J6DBT0"/>
<comment type="caution">
    <text evidence="2">The sequence shown here is derived from an EMBL/GenBank/DDBJ whole genome shotgun (WGS) entry which is preliminary data.</text>
</comment>
<evidence type="ECO:0000313" key="2">
    <source>
        <dbReference type="EMBL" id="KAH8019605.1"/>
    </source>
</evidence>
<evidence type="ECO:0000313" key="3">
    <source>
        <dbReference type="Proteomes" id="UP000821866"/>
    </source>
</evidence>
<keyword evidence="3" id="KW-1185">Reference proteome</keyword>